<gene>
    <name evidence="3" type="ORF">BAMA_02570</name>
</gene>
<feature type="transmembrane region" description="Helical" evidence="1">
    <location>
        <begin position="200"/>
        <end position="229"/>
    </location>
</feature>
<evidence type="ECO:0000313" key="4">
    <source>
        <dbReference type="Proteomes" id="UP000027822"/>
    </source>
</evidence>
<protein>
    <submittedName>
        <fullName evidence="3">CAAX protease</fullName>
    </submittedName>
</protein>
<dbReference type="GO" id="GO:0004175">
    <property type="term" value="F:endopeptidase activity"/>
    <property type="evidence" value="ECO:0007669"/>
    <property type="project" value="UniProtKB-ARBA"/>
</dbReference>
<dbReference type="STRING" id="574376.BAMA_02570"/>
<evidence type="ECO:0000256" key="1">
    <source>
        <dbReference type="SAM" id="Phobius"/>
    </source>
</evidence>
<keyword evidence="3" id="KW-0645">Protease</keyword>
<proteinExistence type="predicted"/>
<dbReference type="PANTHER" id="PTHR36435:SF1">
    <property type="entry name" value="CAAX AMINO TERMINAL PROTEASE FAMILY PROTEIN"/>
    <property type="match status" value="1"/>
</dbReference>
<comment type="caution">
    <text evidence="3">The sequence shown here is derived from an EMBL/GenBank/DDBJ whole genome shotgun (WGS) entry which is preliminary data.</text>
</comment>
<keyword evidence="3" id="KW-0378">Hydrolase</keyword>
<name>A0A073JXI6_9BACI</name>
<reference evidence="3 4" key="1">
    <citation type="submission" date="2014-06" db="EMBL/GenBank/DDBJ databases">
        <title>Draft genome sequence of Bacillus manliponensis JCM 15802 (MCCC 1A00708).</title>
        <authorList>
            <person name="Lai Q."/>
            <person name="Liu Y."/>
            <person name="Shao Z."/>
        </authorList>
    </citation>
    <scope>NUCLEOTIDE SEQUENCE [LARGE SCALE GENOMIC DNA]</scope>
    <source>
        <strain evidence="3 4">JCM 15802</strain>
    </source>
</reference>
<dbReference type="InterPro" id="IPR052710">
    <property type="entry name" value="CAAX_protease"/>
</dbReference>
<dbReference type="RefSeq" id="WP_034639791.1">
    <property type="nucleotide sequence ID" value="NZ_CBCSJC010000009.1"/>
</dbReference>
<dbReference type="OrthoDB" id="4177129at2"/>
<keyword evidence="1" id="KW-0472">Membrane</keyword>
<feature type="transmembrane region" description="Helical" evidence="1">
    <location>
        <begin position="63"/>
        <end position="80"/>
    </location>
</feature>
<dbReference type="GO" id="GO:0006508">
    <property type="term" value="P:proteolysis"/>
    <property type="evidence" value="ECO:0007669"/>
    <property type="project" value="UniProtKB-KW"/>
</dbReference>
<dbReference type="eggNOG" id="COG1266">
    <property type="taxonomic scope" value="Bacteria"/>
</dbReference>
<feature type="transmembrane region" description="Helical" evidence="1">
    <location>
        <begin position="144"/>
        <end position="163"/>
    </location>
</feature>
<dbReference type="EMBL" id="JOTN01000010">
    <property type="protein sequence ID" value="KEK18975.1"/>
    <property type="molecule type" value="Genomic_DNA"/>
</dbReference>
<keyword evidence="1" id="KW-1133">Transmembrane helix</keyword>
<organism evidence="3 4">
    <name type="scientific">Bacillus manliponensis</name>
    <dbReference type="NCBI Taxonomy" id="574376"/>
    <lineage>
        <taxon>Bacteria</taxon>
        <taxon>Bacillati</taxon>
        <taxon>Bacillota</taxon>
        <taxon>Bacilli</taxon>
        <taxon>Bacillales</taxon>
        <taxon>Bacillaceae</taxon>
        <taxon>Bacillus</taxon>
        <taxon>Bacillus cereus group</taxon>
    </lineage>
</organism>
<dbReference type="AlphaFoldDB" id="A0A073JXI6"/>
<dbReference type="Proteomes" id="UP000027822">
    <property type="component" value="Unassembled WGS sequence"/>
</dbReference>
<feature type="transmembrane region" description="Helical" evidence="1">
    <location>
        <begin position="12"/>
        <end position="43"/>
    </location>
</feature>
<feature type="transmembrane region" description="Helical" evidence="1">
    <location>
        <begin position="101"/>
        <end position="124"/>
    </location>
</feature>
<keyword evidence="4" id="KW-1185">Reference proteome</keyword>
<dbReference type="Pfam" id="PF02517">
    <property type="entry name" value="Rce1-like"/>
    <property type="match status" value="1"/>
</dbReference>
<accession>A0A073JXI6</accession>
<dbReference type="PANTHER" id="PTHR36435">
    <property type="entry name" value="SLR1288 PROTEIN"/>
    <property type="match status" value="1"/>
</dbReference>
<keyword evidence="1" id="KW-0812">Transmembrane</keyword>
<sequence length="233" mass="26578">MQQELTNSNVYSISWWGFVFSLLFATFGVGIIAGLFTFIPSNIYTEFILMQEPTSLHVSFEDVAFNFAQCTILLLFIYTCEPIKKLIVPSLNFKVLKQINVYVYVLLFFALDWIICSYVLAPLFPHAGEEQYIALDFEILEKHPILLFLGTAIFVPIHEELIFRGMILRFLQERFPFWLAAVGSSFIFGIAHIYSVGVMISAFISGMFMAILCKKTNSIIPAILLHILINTFA</sequence>
<dbReference type="GO" id="GO:0080120">
    <property type="term" value="P:CAAX-box protein maturation"/>
    <property type="evidence" value="ECO:0007669"/>
    <property type="project" value="UniProtKB-ARBA"/>
</dbReference>
<evidence type="ECO:0000259" key="2">
    <source>
        <dbReference type="Pfam" id="PF02517"/>
    </source>
</evidence>
<feature type="domain" description="CAAX prenyl protease 2/Lysostaphin resistance protein A-like" evidence="2">
    <location>
        <begin position="143"/>
        <end position="232"/>
    </location>
</feature>
<evidence type="ECO:0000313" key="3">
    <source>
        <dbReference type="EMBL" id="KEK18975.1"/>
    </source>
</evidence>
<feature type="transmembrane region" description="Helical" evidence="1">
    <location>
        <begin position="175"/>
        <end position="194"/>
    </location>
</feature>
<dbReference type="InterPro" id="IPR003675">
    <property type="entry name" value="Rce1/LyrA-like_dom"/>
</dbReference>